<proteinExistence type="predicted"/>
<feature type="compositionally biased region" description="Basic and acidic residues" evidence="1">
    <location>
        <begin position="87"/>
        <end position="102"/>
    </location>
</feature>
<feature type="compositionally biased region" description="Basic and acidic residues" evidence="1">
    <location>
        <begin position="118"/>
        <end position="139"/>
    </location>
</feature>
<dbReference type="EMBL" id="KL197778">
    <property type="protein sequence ID" value="KDQ49631.1"/>
    <property type="molecule type" value="Genomic_DNA"/>
</dbReference>
<sequence length="180" mass="19866">MSLIEQPICNLPHADASQIPDSPHLSTKGVEEFNNHPAEHGSPEDPYDVKVIISGLADVSHLDDQHFEEDLVGAINTALKTNDAEEEVHPRTDADNSEEHQSDILMESQEPPNVTSSKHAELTEDQKALKSEDCDERSRSASQNIDDDIINWTLPKTQLSRPMIKAKKSKTSPDTPGPSK</sequence>
<dbReference type="AlphaFoldDB" id="A0A067PGM0"/>
<accession>A0A067PGM0</accession>
<evidence type="ECO:0000313" key="3">
    <source>
        <dbReference type="Proteomes" id="UP000027265"/>
    </source>
</evidence>
<evidence type="ECO:0000313" key="2">
    <source>
        <dbReference type="EMBL" id="KDQ49631.1"/>
    </source>
</evidence>
<feature type="region of interest" description="Disordered" evidence="1">
    <location>
        <begin position="79"/>
        <end position="180"/>
    </location>
</feature>
<protein>
    <submittedName>
        <fullName evidence="2">Uncharacterized protein</fullName>
    </submittedName>
</protein>
<dbReference type="InParanoid" id="A0A067PGM0"/>
<feature type="region of interest" description="Disordered" evidence="1">
    <location>
        <begin position="1"/>
        <end position="46"/>
    </location>
</feature>
<dbReference type="Proteomes" id="UP000027265">
    <property type="component" value="Unassembled WGS sequence"/>
</dbReference>
<name>A0A067PGM0_9AGAM</name>
<dbReference type="HOGENOM" id="CLU_1496435_0_0_1"/>
<reference evidence="3" key="1">
    <citation type="journal article" date="2014" name="Proc. Natl. Acad. Sci. U.S.A.">
        <title>Extensive sampling of basidiomycete genomes demonstrates inadequacy of the white-rot/brown-rot paradigm for wood decay fungi.</title>
        <authorList>
            <person name="Riley R."/>
            <person name="Salamov A.A."/>
            <person name="Brown D.W."/>
            <person name="Nagy L.G."/>
            <person name="Floudas D."/>
            <person name="Held B.W."/>
            <person name="Levasseur A."/>
            <person name="Lombard V."/>
            <person name="Morin E."/>
            <person name="Otillar R."/>
            <person name="Lindquist E.A."/>
            <person name="Sun H."/>
            <person name="LaButti K.M."/>
            <person name="Schmutz J."/>
            <person name="Jabbour D."/>
            <person name="Luo H."/>
            <person name="Baker S.E."/>
            <person name="Pisabarro A.G."/>
            <person name="Walton J.D."/>
            <person name="Blanchette R.A."/>
            <person name="Henrissat B."/>
            <person name="Martin F."/>
            <person name="Cullen D."/>
            <person name="Hibbett D.S."/>
            <person name="Grigoriev I.V."/>
        </authorList>
    </citation>
    <scope>NUCLEOTIDE SEQUENCE [LARGE SCALE GENOMIC DNA]</scope>
    <source>
        <strain evidence="3">MUCL 33604</strain>
    </source>
</reference>
<organism evidence="2 3">
    <name type="scientific">Jaapia argillacea MUCL 33604</name>
    <dbReference type="NCBI Taxonomy" id="933084"/>
    <lineage>
        <taxon>Eukaryota</taxon>
        <taxon>Fungi</taxon>
        <taxon>Dikarya</taxon>
        <taxon>Basidiomycota</taxon>
        <taxon>Agaricomycotina</taxon>
        <taxon>Agaricomycetes</taxon>
        <taxon>Agaricomycetidae</taxon>
        <taxon>Jaapiales</taxon>
        <taxon>Jaapiaceae</taxon>
        <taxon>Jaapia</taxon>
    </lineage>
</organism>
<keyword evidence="3" id="KW-1185">Reference proteome</keyword>
<evidence type="ECO:0000256" key="1">
    <source>
        <dbReference type="SAM" id="MobiDB-lite"/>
    </source>
</evidence>
<feature type="compositionally biased region" description="Basic and acidic residues" evidence="1">
    <location>
        <begin position="29"/>
        <end position="43"/>
    </location>
</feature>
<gene>
    <name evidence="2" type="ORF">JAAARDRAFT_200692</name>
</gene>